<organism evidence="1 3">
    <name type="scientific">Caerostris darwini</name>
    <dbReference type="NCBI Taxonomy" id="1538125"/>
    <lineage>
        <taxon>Eukaryota</taxon>
        <taxon>Metazoa</taxon>
        <taxon>Ecdysozoa</taxon>
        <taxon>Arthropoda</taxon>
        <taxon>Chelicerata</taxon>
        <taxon>Arachnida</taxon>
        <taxon>Araneae</taxon>
        <taxon>Araneomorphae</taxon>
        <taxon>Entelegynae</taxon>
        <taxon>Araneoidea</taxon>
        <taxon>Araneidae</taxon>
        <taxon>Caerostris</taxon>
    </lineage>
</organism>
<protein>
    <submittedName>
        <fullName evidence="1">Uncharacterized protein</fullName>
    </submittedName>
</protein>
<proteinExistence type="predicted"/>
<dbReference type="EMBL" id="BPLQ01010702">
    <property type="protein sequence ID" value="GIY52713.1"/>
    <property type="molecule type" value="Genomic_DNA"/>
</dbReference>
<comment type="caution">
    <text evidence="1">The sequence shown here is derived from an EMBL/GenBank/DDBJ whole genome shotgun (WGS) entry which is preliminary data.</text>
</comment>
<reference evidence="1 3" key="1">
    <citation type="submission" date="2021-06" db="EMBL/GenBank/DDBJ databases">
        <title>Caerostris darwini draft genome.</title>
        <authorList>
            <person name="Kono N."/>
            <person name="Arakawa K."/>
        </authorList>
    </citation>
    <scope>NUCLEOTIDE SEQUENCE [LARGE SCALE GENOMIC DNA]</scope>
</reference>
<evidence type="ECO:0000313" key="3">
    <source>
        <dbReference type="Proteomes" id="UP001054837"/>
    </source>
</evidence>
<name>A0AAV4TEU5_9ARAC</name>
<dbReference type="AlphaFoldDB" id="A0AAV4TEU5"/>
<gene>
    <name evidence="1" type="ORF">CDAR_193841</name>
    <name evidence="2" type="ORF">CDAR_546531</name>
</gene>
<feature type="non-terminal residue" evidence="1">
    <location>
        <position position="1"/>
    </location>
</feature>
<dbReference type="EMBL" id="BPLQ01009573">
    <property type="protein sequence ID" value="GIY44805.1"/>
    <property type="molecule type" value="Genomic_DNA"/>
</dbReference>
<sequence length="50" mass="5812">RIGACCDVAKMQNFPTRFTREVNQSMSEVESRKGFAKPSELHFTKRKVKH</sequence>
<evidence type="ECO:0000313" key="2">
    <source>
        <dbReference type="EMBL" id="GIY52713.1"/>
    </source>
</evidence>
<keyword evidence="3" id="KW-1185">Reference proteome</keyword>
<evidence type="ECO:0000313" key="1">
    <source>
        <dbReference type="EMBL" id="GIY44805.1"/>
    </source>
</evidence>
<accession>A0AAV4TEU5</accession>
<dbReference type="Proteomes" id="UP001054837">
    <property type="component" value="Unassembled WGS sequence"/>
</dbReference>